<evidence type="ECO:0000313" key="2">
    <source>
        <dbReference type="Proteomes" id="UP000812287"/>
    </source>
</evidence>
<name>A0A9P7VGB6_9AGAR</name>
<accession>A0A9P7VGB6</accession>
<dbReference type="Proteomes" id="UP000812287">
    <property type="component" value="Unassembled WGS sequence"/>
</dbReference>
<evidence type="ECO:0000313" key="1">
    <source>
        <dbReference type="EMBL" id="KAG7440052.1"/>
    </source>
</evidence>
<protein>
    <submittedName>
        <fullName evidence="1">Uncharacterized protein</fullName>
    </submittedName>
</protein>
<reference evidence="1" key="1">
    <citation type="submission" date="2020-11" db="EMBL/GenBank/DDBJ databases">
        <title>Adaptations for nitrogen fixation in a non-lichenized fungal sporocarp promotes dispersal by wood-feeding termites.</title>
        <authorList>
            <consortium name="DOE Joint Genome Institute"/>
            <person name="Koch R.A."/>
            <person name="Yoon G."/>
            <person name="Arayal U."/>
            <person name="Lail K."/>
            <person name="Amirebrahimi M."/>
            <person name="Labutti K."/>
            <person name="Lipzen A."/>
            <person name="Riley R."/>
            <person name="Barry K."/>
            <person name="Henrissat B."/>
            <person name="Grigoriev I.V."/>
            <person name="Herr J.R."/>
            <person name="Aime M.C."/>
        </authorList>
    </citation>
    <scope>NUCLEOTIDE SEQUENCE</scope>
    <source>
        <strain evidence="1">MCA 3950</strain>
    </source>
</reference>
<gene>
    <name evidence="1" type="ORF">BT62DRAFT_924264</name>
</gene>
<proteinExistence type="predicted"/>
<keyword evidence="2" id="KW-1185">Reference proteome</keyword>
<dbReference type="GeneID" id="66106890"/>
<dbReference type="OrthoDB" id="2933301at2759"/>
<dbReference type="AlphaFoldDB" id="A0A9P7VGB6"/>
<comment type="caution">
    <text evidence="1">The sequence shown here is derived from an EMBL/GenBank/DDBJ whole genome shotgun (WGS) entry which is preliminary data.</text>
</comment>
<organism evidence="1 2">
    <name type="scientific">Guyanagaster necrorhizus</name>
    <dbReference type="NCBI Taxonomy" id="856835"/>
    <lineage>
        <taxon>Eukaryota</taxon>
        <taxon>Fungi</taxon>
        <taxon>Dikarya</taxon>
        <taxon>Basidiomycota</taxon>
        <taxon>Agaricomycotina</taxon>
        <taxon>Agaricomycetes</taxon>
        <taxon>Agaricomycetidae</taxon>
        <taxon>Agaricales</taxon>
        <taxon>Marasmiineae</taxon>
        <taxon>Physalacriaceae</taxon>
        <taxon>Guyanagaster</taxon>
    </lineage>
</organism>
<dbReference type="EMBL" id="MU250577">
    <property type="protein sequence ID" value="KAG7440052.1"/>
    <property type="molecule type" value="Genomic_DNA"/>
</dbReference>
<sequence>MSVPLLLLLDPLADHSLGRSQDTVPICWFFSLFFSMTYQLNIIQACYRPPLASNPVYPSLSPSEATVCLLDEHTCSNQQCVFMVKPDSHLQIPESKRPRVLFKVPVPQVDLPALMPKNECTILFSMTSPGSMVFGHLVTDALARRHLADSHILASWDERFKWRTEYVWHFSWPGYDMRKIIAFSLKNAGIHMHEDLVFFLASHIKTFILECMKGALKGAGTDLNWAITEDHTLDDFGISSFWMLENDMWCVMVTMKQDIADEYSFCLERAVVEVAVEKETKRKAS</sequence>
<dbReference type="RefSeq" id="XP_043033552.1">
    <property type="nucleotide sequence ID" value="XM_043184593.1"/>
</dbReference>